<keyword evidence="4" id="KW-1133">Transmembrane helix</keyword>
<dbReference type="InterPro" id="IPR020846">
    <property type="entry name" value="MFS_dom"/>
</dbReference>
<accession>A0AAN6WLY6</accession>
<dbReference type="Proteomes" id="UP001302126">
    <property type="component" value="Unassembled WGS sequence"/>
</dbReference>
<feature type="transmembrane region" description="Helical" evidence="4">
    <location>
        <begin position="274"/>
        <end position="296"/>
    </location>
</feature>
<proteinExistence type="inferred from homology"/>
<dbReference type="InterPro" id="IPR036259">
    <property type="entry name" value="MFS_trans_sf"/>
</dbReference>
<evidence type="ECO:0000256" key="1">
    <source>
        <dbReference type="ARBA" id="ARBA00004141"/>
    </source>
</evidence>
<dbReference type="InterPro" id="IPR011701">
    <property type="entry name" value="MFS"/>
</dbReference>
<dbReference type="PANTHER" id="PTHR11360">
    <property type="entry name" value="MONOCARBOXYLATE TRANSPORTER"/>
    <property type="match status" value="1"/>
</dbReference>
<feature type="transmembrane region" description="Helical" evidence="4">
    <location>
        <begin position="232"/>
        <end position="253"/>
    </location>
</feature>
<dbReference type="EMBL" id="MU864638">
    <property type="protein sequence ID" value="KAK4182582.1"/>
    <property type="molecule type" value="Genomic_DNA"/>
</dbReference>
<feature type="transmembrane region" description="Helical" evidence="4">
    <location>
        <begin position="163"/>
        <end position="186"/>
    </location>
</feature>
<feature type="transmembrane region" description="Helical" evidence="4">
    <location>
        <begin position="138"/>
        <end position="157"/>
    </location>
</feature>
<reference evidence="6" key="2">
    <citation type="submission" date="2023-05" db="EMBL/GenBank/DDBJ databases">
        <authorList>
            <consortium name="Lawrence Berkeley National Laboratory"/>
            <person name="Steindorff A."/>
            <person name="Hensen N."/>
            <person name="Bonometti L."/>
            <person name="Westerberg I."/>
            <person name="Brannstrom I.O."/>
            <person name="Guillou S."/>
            <person name="Cros-Aarteil S."/>
            <person name="Calhoun S."/>
            <person name="Haridas S."/>
            <person name="Kuo A."/>
            <person name="Mondo S."/>
            <person name="Pangilinan J."/>
            <person name="Riley R."/>
            <person name="Labutti K."/>
            <person name="Andreopoulos B."/>
            <person name="Lipzen A."/>
            <person name="Chen C."/>
            <person name="Yanf M."/>
            <person name="Daum C."/>
            <person name="Ng V."/>
            <person name="Clum A."/>
            <person name="Ohm R."/>
            <person name="Martin F."/>
            <person name="Silar P."/>
            <person name="Natvig D."/>
            <person name="Lalanne C."/>
            <person name="Gautier V."/>
            <person name="Ament-Velasquez S.L."/>
            <person name="Kruys A."/>
            <person name="Hutchinson M.I."/>
            <person name="Powell A.J."/>
            <person name="Barry K."/>
            <person name="Miller A.N."/>
            <person name="Grigoriev I.V."/>
            <person name="Debuchy R."/>
            <person name="Gladieux P."/>
            <person name="Thoren M.H."/>
            <person name="Johannesson H."/>
        </authorList>
    </citation>
    <scope>NUCLEOTIDE SEQUENCE</scope>
    <source>
        <strain evidence="6">PSN309</strain>
    </source>
</reference>
<gene>
    <name evidence="6" type="ORF">QBC35DRAFT_457153</name>
</gene>
<evidence type="ECO:0000259" key="5">
    <source>
        <dbReference type="PROSITE" id="PS50850"/>
    </source>
</evidence>
<feature type="region of interest" description="Disordered" evidence="3">
    <location>
        <begin position="1"/>
        <end position="62"/>
    </location>
</feature>
<dbReference type="PANTHER" id="PTHR11360:SF319">
    <property type="entry name" value="MAJOR FACILITATOR SUPERFAMILY (MFS) PROFILE DOMAIN-CONTAINING PROTEIN"/>
    <property type="match status" value="1"/>
</dbReference>
<dbReference type="GO" id="GO:0016020">
    <property type="term" value="C:membrane"/>
    <property type="evidence" value="ECO:0007669"/>
    <property type="project" value="UniProtKB-SubCell"/>
</dbReference>
<dbReference type="Gene3D" id="1.20.1250.20">
    <property type="entry name" value="MFS general substrate transporter like domains"/>
    <property type="match status" value="2"/>
</dbReference>
<dbReference type="Pfam" id="PF07690">
    <property type="entry name" value="MFS_1"/>
    <property type="match status" value="1"/>
</dbReference>
<name>A0AAN6WLY6_9PEZI</name>
<feature type="transmembrane region" description="Helical" evidence="4">
    <location>
        <begin position="198"/>
        <end position="220"/>
    </location>
</feature>
<dbReference type="PROSITE" id="PS50850">
    <property type="entry name" value="MFS"/>
    <property type="match status" value="1"/>
</dbReference>
<feature type="domain" description="Major facilitator superfamily (MFS) profile" evidence="5">
    <location>
        <begin position="72"/>
        <end position="453"/>
    </location>
</feature>
<feature type="transmembrane region" description="Helical" evidence="4">
    <location>
        <begin position="72"/>
        <end position="93"/>
    </location>
</feature>
<feature type="transmembrane region" description="Helical" evidence="4">
    <location>
        <begin position="395"/>
        <end position="412"/>
    </location>
</feature>
<feature type="transmembrane region" description="Helical" evidence="4">
    <location>
        <begin position="308"/>
        <end position="330"/>
    </location>
</feature>
<comment type="subcellular location">
    <subcellularLocation>
        <location evidence="1">Membrane</location>
        <topology evidence="1">Multi-pass membrane protein</topology>
    </subcellularLocation>
</comment>
<sequence length="460" mass="48800">MASSNVDTPSARTSLEKKRQEPNSTSSPLDTDTEAQAIPIDENTTTEKSPENAPDGPPVSPYGPAPDGGYRAWMAAAGAACTFFACLGFLNSFGVFFEYYMSHQLKTDSPDKVAWIGSLTACIQFLAGGISGPMFDRYGVIVIYAGSLTYILSIMLLSLCTQFWHFMLAQGLLMGLGSAMMQIPAFAVVSQYFDKKRAAALGIVISGSSIGGVVFPIALSKMLNDSSLGFGWSVRIMGFVITPLMAFVCFALVPRLPPRKTQFFIWKAFTEPRFVLLVTAVFFAMLGLFTPLFYIPSYAVSRGIEVTLASYLLAIVNGASTFGRIIPGFLADKYGKLNVFGIGTVSMGIVTLCFNSATSTAGLVVYCIAIGFTSGTIISGQSAAFSVCVENPQNLGTYIGMGLSVGSIALLIGPPINGALLDKYGGYLEVSIFSGIMCLVAGVVVFGSKLATPQGLFGRV</sequence>
<feature type="transmembrane region" description="Helical" evidence="4">
    <location>
        <begin position="424"/>
        <end position="446"/>
    </location>
</feature>
<dbReference type="SUPFAM" id="SSF103473">
    <property type="entry name" value="MFS general substrate transporter"/>
    <property type="match status" value="1"/>
</dbReference>
<protein>
    <submittedName>
        <fullName evidence="6">Major facilitator superfamily domain-containing protein</fullName>
    </submittedName>
</protein>
<comment type="similarity">
    <text evidence="2">Belongs to the major facilitator superfamily. Monocarboxylate porter (TC 2.A.1.13) family.</text>
</comment>
<feature type="transmembrane region" description="Helical" evidence="4">
    <location>
        <begin position="363"/>
        <end position="388"/>
    </location>
</feature>
<evidence type="ECO:0000256" key="2">
    <source>
        <dbReference type="ARBA" id="ARBA00006727"/>
    </source>
</evidence>
<dbReference type="CDD" id="cd17352">
    <property type="entry name" value="MFS_MCT_SLC16"/>
    <property type="match status" value="1"/>
</dbReference>
<dbReference type="GO" id="GO:0022857">
    <property type="term" value="F:transmembrane transporter activity"/>
    <property type="evidence" value="ECO:0007669"/>
    <property type="project" value="InterPro"/>
</dbReference>
<evidence type="ECO:0000313" key="7">
    <source>
        <dbReference type="Proteomes" id="UP001302126"/>
    </source>
</evidence>
<dbReference type="AlphaFoldDB" id="A0AAN6WLY6"/>
<keyword evidence="7" id="KW-1185">Reference proteome</keyword>
<organism evidence="6 7">
    <name type="scientific">Podospora australis</name>
    <dbReference type="NCBI Taxonomy" id="1536484"/>
    <lineage>
        <taxon>Eukaryota</taxon>
        <taxon>Fungi</taxon>
        <taxon>Dikarya</taxon>
        <taxon>Ascomycota</taxon>
        <taxon>Pezizomycotina</taxon>
        <taxon>Sordariomycetes</taxon>
        <taxon>Sordariomycetidae</taxon>
        <taxon>Sordariales</taxon>
        <taxon>Podosporaceae</taxon>
        <taxon>Podospora</taxon>
    </lineage>
</organism>
<reference evidence="6" key="1">
    <citation type="journal article" date="2023" name="Mol. Phylogenet. Evol.">
        <title>Genome-scale phylogeny and comparative genomics of the fungal order Sordariales.</title>
        <authorList>
            <person name="Hensen N."/>
            <person name="Bonometti L."/>
            <person name="Westerberg I."/>
            <person name="Brannstrom I.O."/>
            <person name="Guillou S."/>
            <person name="Cros-Aarteil S."/>
            <person name="Calhoun S."/>
            <person name="Haridas S."/>
            <person name="Kuo A."/>
            <person name="Mondo S."/>
            <person name="Pangilinan J."/>
            <person name="Riley R."/>
            <person name="LaButti K."/>
            <person name="Andreopoulos B."/>
            <person name="Lipzen A."/>
            <person name="Chen C."/>
            <person name="Yan M."/>
            <person name="Daum C."/>
            <person name="Ng V."/>
            <person name="Clum A."/>
            <person name="Steindorff A."/>
            <person name="Ohm R.A."/>
            <person name="Martin F."/>
            <person name="Silar P."/>
            <person name="Natvig D.O."/>
            <person name="Lalanne C."/>
            <person name="Gautier V."/>
            <person name="Ament-Velasquez S.L."/>
            <person name="Kruys A."/>
            <person name="Hutchinson M.I."/>
            <person name="Powell A.J."/>
            <person name="Barry K."/>
            <person name="Miller A.N."/>
            <person name="Grigoriev I.V."/>
            <person name="Debuchy R."/>
            <person name="Gladieux P."/>
            <person name="Hiltunen Thoren M."/>
            <person name="Johannesson H."/>
        </authorList>
    </citation>
    <scope>NUCLEOTIDE SEQUENCE</scope>
    <source>
        <strain evidence="6">PSN309</strain>
    </source>
</reference>
<evidence type="ECO:0000313" key="6">
    <source>
        <dbReference type="EMBL" id="KAK4182582.1"/>
    </source>
</evidence>
<feature type="transmembrane region" description="Helical" evidence="4">
    <location>
        <begin position="113"/>
        <end position="131"/>
    </location>
</feature>
<feature type="compositionally biased region" description="Polar residues" evidence="3">
    <location>
        <begin position="1"/>
        <end position="13"/>
    </location>
</feature>
<evidence type="ECO:0000256" key="3">
    <source>
        <dbReference type="SAM" id="MobiDB-lite"/>
    </source>
</evidence>
<dbReference type="InterPro" id="IPR050327">
    <property type="entry name" value="Proton-linked_MCT"/>
</dbReference>
<comment type="caution">
    <text evidence="6">The sequence shown here is derived from an EMBL/GenBank/DDBJ whole genome shotgun (WGS) entry which is preliminary data.</text>
</comment>
<keyword evidence="4" id="KW-0812">Transmembrane</keyword>
<feature type="transmembrane region" description="Helical" evidence="4">
    <location>
        <begin position="337"/>
        <end position="357"/>
    </location>
</feature>
<keyword evidence="4" id="KW-0472">Membrane</keyword>
<evidence type="ECO:0000256" key="4">
    <source>
        <dbReference type="SAM" id="Phobius"/>
    </source>
</evidence>